<sequence length="529" mass="58960">MTSVYDPTAFIATAVAIPPSSYTQRARSQAQIPPPLSLLDRADRECSRQIEAEYRLDILAHYKKQELTTLPDSSLIDLQSELDWSMRPCLLNFLVEAHLSFRLKAHTLFLAINIADRYCSRRIVYKKHYQLVGCTALWIAAKYEEKKSRVPTVSDLKHICGNNYEEYIFSQMENYILSTLEWKIGHPSMDSFLEIILGTDANPLIKHMAQYFCEVTLFHRAFLHFEPSIVAVCSLALALHILLNYPPISSLKDDTLIYDLSKLKLINSPSHPAHGILDLINQLLQQLDVENTEDLRAQSAKAVQCINLIYQHMQIPSKILQKKYLKSSFSQITQIINNYLIRQQQLLLYAANSPSGSNSPSSLAPRLHHSSNNNSSNGNKNNPNNGSLNNSPASQSHSNNNNNHYHVPHSPPISPSSYANSIISTPRSNTSSFSPMSSQSSLHSSSYGTTPPAVMLTATAKHGVQQPQINQPYLSAVSSVSASAGPRSHSFTSAVGGYSSSPLAQNQYQNQHQNQYQGHGQYKVKPSRG</sequence>
<keyword evidence="4" id="KW-0131">Cell cycle</keyword>
<keyword evidence="10" id="KW-1185">Reference proteome</keyword>
<dbReference type="InterPro" id="IPR013763">
    <property type="entry name" value="Cyclin-like_dom"/>
</dbReference>
<dbReference type="AlphaFoldDB" id="A0A1E3PNC8"/>
<evidence type="ECO:0000313" key="9">
    <source>
        <dbReference type="EMBL" id="ODQ66925.1"/>
    </source>
</evidence>
<gene>
    <name evidence="9" type="ORF">NADFUDRAFT_81576</name>
</gene>
<dbReference type="Gene3D" id="1.10.472.10">
    <property type="entry name" value="Cyclin-like"/>
    <property type="match status" value="2"/>
</dbReference>
<dbReference type="GO" id="GO:0016538">
    <property type="term" value="F:cyclin-dependent protein serine/threonine kinase regulator activity"/>
    <property type="evidence" value="ECO:0007669"/>
    <property type="project" value="UniProtKB-ARBA"/>
</dbReference>
<evidence type="ECO:0000256" key="2">
    <source>
        <dbReference type="ARBA" id="ARBA00022618"/>
    </source>
</evidence>
<evidence type="ECO:0000259" key="8">
    <source>
        <dbReference type="SMART" id="SM01332"/>
    </source>
</evidence>
<evidence type="ECO:0000256" key="1">
    <source>
        <dbReference type="ARBA" id="ARBA00008742"/>
    </source>
</evidence>
<protein>
    <recommendedName>
        <fullName evidence="11">Cyclin N-terminal domain-containing protein</fullName>
    </recommendedName>
</protein>
<dbReference type="OrthoDB" id="5590282at2759"/>
<evidence type="ECO:0000256" key="3">
    <source>
        <dbReference type="ARBA" id="ARBA00023127"/>
    </source>
</evidence>
<dbReference type="GO" id="GO:0044843">
    <property type="term" value="P:cell cycle G1/S phase transition"/>
    <property type="evidence" value="ECO:0007669"/>
    <property type="project" value="UniProtKB-ARBA"/>
</dbReference>
<feature type="region of interest" description="Disordered" evidence="6">
    <location>
        <begin position="483"/>
        <end position="529"/>
    </location>
</feature>
<feature type="compositionally biased region" description="Polar residues" evidence="6">
    <location>
        <begin position="418"/>
        <end position="427"/>
    </location>
</feature>
<feature type="region of interest" description="Disordered" evidence="6">
    <location>
        <begin position="353"/>
        <end position="448"/>
    </location>
</feature>
<dbReference type="FunFam" id="1.10.472.10:FF:000010">
    <property type="entry name" value="G1/S-specific cyclin Cln1"/>
    <property type="match status" value="1"/>
</dbReference>
<evidence type="ECO:0000313" key="10">
    <source>
        <dbReference type="Proteomes" id="UP000095009"/>
    </source>
</evidence>
<comment type="similarity">
    <text evidence="1 5">Belongs to the cyclin family.</text>
</comment>
<dbReference type="STRING" id="857566.A0A1E3PNC8"/>
<feature type="compositionally biased region" description="Low complexity" evidence="6">
    <location>
        <begin position="353"/>
        <end position="362"/>
    </location>
</feature>
<evidence type="ECO:0000259" key="7">
    <source>
        <dbReference type="SMART" id="SM00385"/>
    </source>
</evidence>
<evidence type="ECO:0000256" key="5">
    <source>
        <dbReference type="RuleBase" id="RU000383"/>
    </source>
</evidence>
<dbReference type="SMART" id="SM00385">
    <property type="entry name" value="CYCLIN"/>
    <property type="match status" value="2"/>
</dbReference>
<dbReference type="GO" id="GO:0051726">
    <property type="term" value="P:regulation of cell cycle"/>
    <property type="evidence" value="ECO:0007669"/>
    <property type="project" value="UniProtKB-ARBA"/>
</dbReference>
<evidence type="ECO:0008006" key="11">
    <source>
        <dbReference type="Google" id="ProtNLM"/>
    </source>
</evidence>
<proteinExistence type="inferred from homology"/>
<dbReference type="InterPro" id="IPR004367">
    <property type="entry name" value="Cyclin_C-dom"/>
</dbReference>
<dbReference type="Pfam" id="PF00134">
    <property type="entry name" value="Cyclin_N"/>
    <property type="match status" value="1"/>
</dbReference>
<keyword evidence="2" id="KW-0132">Cell division</keyword>
<dbReference type="InterPro" id="IPR039361">
    <property type="entry name" value="Cyclin"/>
</dbReference>
<feature type="compositionally biased region" description="Low complexity" evidence="6">
    <location>
        <begin position="370"/>
        <end position="405"/>
    </location>
</feature>
<evidence type="ECO:0000256" key="4">
    <source>
        <dbReference type="ARBA" id="ARBA00023306"/>
    </source>
</evidence>
<dbReference type="GO" id="GO:0051301">
    <property type="term" value="P:cell division"/>
    <property type="evidence" value="ECO:0007669"/>
    <property type="project" value="UniProtKB-KW"/>
</dbReference>
<dbReference type="Proteomes" id="UP000095009">
    <property type="component" value="Unassembled WGS sequence"/>
</dbReference>
<feature type="domain" description="Cyclin-like" evidence="7">
    <location>
        <begin position="92"/>
        <end position="178"/>
    </location>
</feature>
<dbReference type="CDD" id="cd20559">
    <property type="entry name" value="CYCLIN_ScCLN_like"/>
    <property type="match status" value="1"/>
</dbReference>
<dbReference type="InterPro" id="IPR036915">
    <property type="entry name" value="Cyclin-like_sf"/>
</dbReference>
<reference evidence="9 10" key="1">
    <citation type="journal article" date="2016" name="Proc. Natl. Acad. Sci. U.S.A.">
        <title>Comparative genomics of biotechnologically important yeasts.</title>
        <authorList>
            <person name="Riley R."/>
            <person name="Haridas S."/>
            <person name="Wolfe K.H."/>
            <person name="Lopes M.R."/>
            <person name="Hittinger C.T."/>
            <person name="Goeker M."/>
            <person name="Salamov A.A."/>
            <person name="Wisecaver J.H."/>
            <person name="Long T.M."/>
            <person name="Calvey C.H."/>
            <person name="Aerts A.L."/>
            <person name="Barry K.W."/>
            <person name="Choi C."/>
            <person name="Clum A."/>
            <person name="Coughlan A.Y."/>
            <person name="Deshpande S."/>
            <person name="Douglass A.P."/>
            <person name="Hanson S.J."/>
            <person name="Klenk H.-P."/>
            <person name="LaButti K.M."/>
            <person name="Lapidus A."/>
            <person name="Lindquist E.A."/>
            <person name="Lipzen A.M."/>
            <person name="Meier-Kolthoff J.P."/>
            <person name="Ohm R.A."/>
            <person name="Otillar R.P."/>
            <person name="Pangilinan J.L."/>
            <person name="Peng Y."/>
            <person name="Rokas A."/>
            <person name="Rosa C.A."/>
            <person name="Scheuner C."/>
            <person name="Sibirny A.A."/>
            <person name="Slot J.C."/>
            <person name="Stielow J.B."/>
            <person name="Sun H."/>
            <person name="Kurtzman C.P."/>
            <person name="Blackwell M."/>
            <person name="Grigoriev I.V."/>
            <person name="Jeffries T.W."/>
        </authorList>
    </citation>
    <scope>NUCLEOTIDE SEQUENCE [LARGE SCALE GENOMIC DNA]</scope>
    <source>
        <strain evidence="9 10">DSM 6958</strain>
    </source>
</reference>
<dbReference type="EMBL" id="KV454407">
    <property type="protein sequence ID" value="ODQ66925.1"/>
    <property type="molecule type" value="Genomic_DNA"/>
</dbReference>
<feature type="compositionally biased region" description="Low complexity" evidence="6">
    <location>
        <begin position="428"/>
        <end position="446"/>
    </location>
</feature>
<evidence type="ECO:0000256" key="6">
    <source>
        <dbReference type="SAM" id="MobiDB-lite"/>
    </source>
</evidence>
<organism evidence="9 10">
    <name type="scientific">Nadsonia fulvescens var. elongata DSM 6958</name>
    <dbReference type="NCBI Taxonomy" id="857566"/>
    <lineage>
        <taxon>Eukaryota</taxon>
        <taxon>Fungi</taxon>
        <taxon>Dikarya</taxon>
        <taxon>Ascomycota</taxon>
        <taxon>Saccharomycotina</taxon>
        <taxon>Dipodascomycetes</taxon>
        <taxon>Dipodascales</taxon>
        <taxon>Dipodascales incertae sedis</taxon>
        <taxon>Nadsonia</taxon>
    </lineage>
</organism>
<keyword evidence="3 5" id="KW-0195">Cyclin</keyword>
<feature type="compositionally biased region" description="Low complexity" evidence="6">
    <location>
        <begin position="505"/>
        <end position="521"/>
    </location>
</feature>
<dbReference type="PANTHER" id="PTHR10177">
    <property type="entry name" value="CYCLINS"/>
    <property type="match status" value="1"/>
</dbReference>
<dbReference type="SMART" id="SM01332">
    <property type="entry name" value="Cyclin_C"/>
    <property type="match status" value="1"/>
</dbReference>
<accession>A0A1E3PNC8</accession>
<name>A0A1E3PNC8_9ASCO</name>
<feature type="domain" description="Cyclin C-terminal" evidence="8">
    <location>
        <begin position="187"/>
        <end position="335"/>
    </location>
</feature>
<dbReference type="Pfam" id="PF02984">
    <property type="entry name" value="Cyclin_C"/>
    <property type="match status" value="1"/>
</dbReference>
<dbReference type="CDD" id="cd20537">
    <property type="entry name" value="CYCLIN_CCNO-like_rpt2"/>
    <property type="match status" value="1"/>
</dbReference>
<feature type="compositionally biased region" description="Polar residues" evidence="6">
    <location>
        <begin position="489"/>
        <end position="504"/>
    </location>
</feature>
<dbReference type="InterPro" id="IPR006671">
    <property type="entry name" value="Cyclin_N"/>
</dbReference>
<dbReference type="SUPFAM" id="SSF47954">
    <property type="entry name" value="Cyclin-like"/>
    <property type="match status" value="2"/>
</dbReference>
<feature type="domain" description="Cyclin-like" evidence="7">
    <location>
        <begin position="190"/>
        <end position="281"/>
    </location>
</feature>